<dbReference type="PANTHER" id="PTHR30204:SF93">
    <property type="entry name" value="HTH MERR-TYPE DOMAIN-CONTAINING PROTEIN"/>
    <property type="match status" value="1"/>
</dbReference>
<proteinExistence type="predicted"/>
<dbReference type="InterPro" id="IPR009061">
    <property type="entry name" value="DNA-bd_dom_put_sf"/>
</dbReference>
<evidence type="ECO:0000313" key="5">
    <source>
        <dbReference type="Proteomes" id="UP001501710"/>
    </source>
</evidence>
<dbReference type="SUPFAM" id="SSF46955">
    <property type="entry name" value="Putative DNA-binding domain"/>
    <property type="match status" value="1"/>
</dbReference>
<evidence type="ECO:0000256" key="1">
    <source>
        <dbReference type="ARBA" id="ARBA00023125"/>
    </source>
</evidence>
<evidence type="ECO:0000313" key="4">
    <source>
        <dbReference type="EMBL" id="GAA4239315.1"/>
    </source>
</evidence>
<dbReference type="InterPro" id="IPR000551">
    <property type="entry name" value="MerR-type_HTH_dom"/>
</dbReference>
<comment type="caution">
    <text evidence="4">The sequence shown here is derived from an EMBL/GenBank/DDBJ whole genome shotgun (WGS) entry which is preliminary data.</text>
</comment>
<dbReference type="SMART" id="SM00422">
    <property type="entry name" value="HTH_MERR"/>
    <property type="match status" value="1"/>
</dbReference>
<reference evidence="5" key="1">
    <citation type="journal article" date="2019" name="Int. J. Syst. Evol. Microbiol.">
        <title>The Global Catalogue of Microorganisms (GCM) 10K type strain sequencing project: providing services to taxonomists for standard genome sequencing and annotation.</title>
        <authorList>
            <consortium name="The Broad Institute Genomics Platform"/>
            <consortium name="The Broad Institute Genome Sequencing Center for Infectious Disease"/>
            <person name="Wu L."/>
            <person name="Ma J."/>
        </authorList>
    </citation>
    <scope>NUCLEOTIDE SEQUENCE [LARGE SCALE GENOMIC DNA]</scope>
    <source>
        <strain evidence="5">JCM 17440</strain>
    </source>
</reference>
<evidence type="ECO:0000259" key="3">
    <source>
        <dbReference type="PROSITE" id="PS50937"/>
    </source>
</evidence>
<dbReference type="PRINTS" id="PR00040">
    <property type="entry name" value="HTHMERR"/>
</dbReference>
<protein>
    <recommendedName>
        <fullName evidence="3">HTH merR-type domain-containing protein</fullName>
    </recommendedName>
</protein>
<dbReference type="Pfam" id="PF13411">
    <property type="entry name" value="MerR_1"/>
    <property type="match status" value="1"/>
</dbReference>
<keyword evidence="1" id="KW-0238">DNA-binding</keyword>
<organism evidence="4 5">
    <name type="scientific">Actinomadura meridiana</name>
    <dbReference type="NCBI Taxonomy" id="559626"/>
    <lineage>
        <taxon>Bacteria</taxon>
        <taxon>Bacillati</taxon>
        <taxon>Actinomycetota</taxon>
        <taxon>Actinomycetes</taxon>
        <taxon>Streptosporangiales</taxon>
        <taxon>Thermomonosporaceae</taxon>
        <taxon>Actinomadura</taxon>
    </lineage>
</organism>
<keyword evidence="5" id="KW-1185">Reference proteome</keyword>
<feature type="domain" description="HTH merR-type" evidence="3">
    <location>
        <begin position="20"/>
        <end position="88"/>
    </location>
</feature>
<dbReference type="PANTHER" id="PTHR30204">
    <property type="entry name" value="REDOX-CYCLING DRUG-SENSING TRANSCRIPTIONAL ACTIVATOR SOXR"/>
    <property type="match status" value="1"/>
</dbReference>
<dbReference type="Proteomes" id="UP001501710">
    <property type="component" value="Unassembled WGS sequence"/>
</dbReference>
<name>A0ABP8CHD0_9ACTN</name>
<dbReference type="InterPro" id="IPR047057">
    <property type="entry name" value="MerR_fam"/>
</dbReference>
<evidence type="ECO:0000256" key="2">
    <source>
        <dbReference type="SAM" id="MobiDB-lite"/>
    </source>
</evidence>
<feature type="compositionally biased region" description="Pro residues" evidence="2">
    <location>
        <begin position="107"/>
        <end position="128"/>
    </location>
</feature>
<sequence>MLAAVREEPLEDQDGRTAREYRIGELARATGVPVRTLRYYQERRLLPPPRRAGRVGLYSDDHRARLRVIAELLDRGHTLEGIRDLLSAWEDGRDLGAVLGFEKPTTTAPPPNEPTPGNLPPDEPPLSEPPSDELPPHELSPGELSPGELPPHKLPPHELPPDELPPHELSPGELAAPLVDEIQRGMDELAAMFGRLLAARGTGDHDPGELAEALARLRPAAQLAVGESFARAMDHQVRAARRAPEA</sequence>
<feature type="region of interest" description="Disordered" evidence="2">
    <location>
        <begin position="100"/>
        <end position="172"/>
    </location>
</feature>
<feature type="compositionally biased region" description="Basic and acidic residues" evidence="2">
    <location>
        <begin position="155"/>
        <end position="166"/>
    </location>
</feature>
<dbReference type="Gene3D" id="1.10.1660.10">
    <property type="match status" value="1"/>
</dbReference>
<dbReference type="PROSITE" id="PS50937">
    <property type="entry name" value="HTH_MERR_2"/>
    <property type="match status" value="1"/>
</dbReference>
<accession>A0ABP8CHD0</accession>
<dbReference type="EMBL" id="BAABAS010000020">
    <property type="protein sequence ID" value="GAA4239315.1"/>
    <property type="molecule type" value="Genomic_DNA"/>
</dbReference>
<gene>
    <name evidence="4" type="ORF">GCM10022254_58930</name>
</gene>